<dbReference type="Proteomes" id="UP000325849">
    <property type="component" value="Unassembled WGS sequence"/>
</dbReference>
<name>A0A5N8VGL3_9ACTN</name>
<evidence type="ECO:0000313" key="1">
    <source>
        <dbReference type="EMBL" id="MPY33792.1"/>
    </source>
</evidence>
<dbReference type="EMBL" id="VJZD01000088">
    <property type="protein sequence ID" value="MPY33792.1"/>
    <property type="molecule type" value="Genomic_DNA"/>
</dbReference>
<evidence type="ECO:0000313" key="2">
    <source>
        <dbReference type="Proteomes" id="UP000325849"/>
    </source>
</evidence>
<gene>
    <name evidence="1" type="ORF">FNH09_21895</name>
</gene>
<comment type="caution">
    <text evidence="1">The sequence shown here is derived from an EMBL/GenBank/DDBJ whole genome shotgun (WGS) entry which is preliminary data.</text>
</comment>
<protein>
    <submittedName>
        <fullName evidence="1">Uncharacterized protein</fullName>
    </submittedName>
</protein>
<organism evidence="1 2">
    <name type="scientific">Streptomyces adustus</name>
    <dbReference type="NCBI Taxonomy" id="1609272"/>
    <lineage>
        <taxon>Bacteria</taxon>
        <taxon>Bacillati</taxon>
        <taxon>Actinomycetota</taxon>
        <taxon>Actinomycetes</taxon>
        <taxon>Kitasatosporales</taxon>
        <taxon>Streptomycetaceae</taxon>
        <taxon>Streptomyces</taxon>
    </lineage>
</organism>
<accession>A0A5N8VGL3</accession>
<keyword evidence="2" id="KW-1185">Reference proteome</keyword>
<reference evidence="1 2" key="1">
    <citation type="submission" date="2019-07" db="EMBL/GenBank/DDBJ databases">
        <title>New species of Amycolatopsis and Streptomyces.</title>
        <authorList>
            <person name="Duangmal K."/>
            <person name="Teo W.F.A."/>
            <person name="Lipun K."/>
        </authorList>
    </citation>
    <scope>NUCLEOTIDE SEQUENCE [LARGE SCALE GENOMIC DNA]</scope>
    <source>
        <strain evidence="1 2">NBRC 109810</strain>
    </source>
</reference>
<proteinExistence type="predicted"/>
<dbReference type="AlphaFoldDB" id="A0A5N8VGL3"/>
<dbReference type="OrthoDB" id="3693176at2"/>
<sequence length="107" mass="11534">MSVCGRIRWRCRACADSWCETGVGQAPEEVRQALLARRGAARLCLATKDTTLVQVLRALREIRGLSLVEARLAAAELSGAGLVGTYVEMAHLAEGLRRRSIATAVAQ</sequence>